<proteinExistence type="predicted"/>
<protein>
    <submittedName>
        <fullName evidence="1">Uncharacterized protein</fullName>
    </submittedName>
</protein>
<dbReference type="Proteomes" id="UP000249754">
    <property type="component" value="Unassembled WGS sequence"/>
</dbReference>
<dbReference type="AlphaFoldDB" id="A0A327T294"/>
<organism evidence="1 2">
    <name type="scientific">Pedobacter cryoconitis</name>
    <dbReference type="NCBI Taxonomy" id="188932"/>
    <lineage>
        <taxon>Bacteria</taxon>
        <taxon>Pseudomonadati</taxon>
        <taxon>Bacteroidota</taxon>
        <taxon>Sphingobacteriia</taxon>
        <taxon>Sphingobacteriales</taxon>
        <taxon>Sphingobacteriaceae</taxon>
        <taxon>Pedobacter</taxon>
    </lineage>
</organism>
<reference evidence="1 2" key="1">
    <citation type="submission" date="2018-06" db="EMBL/GenBank/DDBJ databases">
        <title>Genomic Encyclopedia of Archaeal and Bacterial Type Strains, Phase II (KMG-II): from individual species to whole genera.</title>
        <authorList>
            <person name="Goeker M."/>
        </authorList>
    </citation>
    <scope>NUCLEOTIDE SEQUENCE [LARGE SCALE GENOMIC DNA]</scope>
    <source>
        <strain evidence="1 2">DSM 14825</strain>
    </source>
</reference>
<accession>A0A327T294</accession>
<gene>
    <name evidence="1" type="ORF">LY11_00604</name>
</gene>
<evidence type="ECO:0000313" key="1">
    <source>
        <dbReference type="EMBL" id="RAJ35361.1"/>
    </source>
</evidence>
<sequence length="75" mass="8877">MLAAEWAVSGSFQRLQHIVLYHQLITFECPLLHIDLFKNEQHTIITCPYFSIKQHINVFLALWYENGISEFIDQI</sequence>
<name>A0A327T294_9SPHI</name>
<comment type="caution">
    <text evidence="1">The sequence shown here is derived from an EMBL/GenBank/DDBJ whole genome shotgun (WGS) entry which is preliminary data.</text>
</comment>
<evidence type="ECO:0000313" key="2">
    <source>
        <dbReference type="Proteomes" id="UP000249754"/>
    </source>
</evidence>
<dbReference type="EMBL" id="QLLR01000002">
    <property type="protein sequence ID" value="RAJ35361.1"/>
    <property type="molecule type" value="Genomic_DNA"/>
</dbReference>